<dbReference type="Pfam" id="PF04239">
    <property type="entry name" value="DUF421"/>
    <property type="match status" value="1"/>
</dbReference>
<dbReference type="PANTHER" id="PTHR34582:SF5">
    <property type="entry name" value="UPF0702 TRANSMEMBRANE PROTEIN YETF"/>
    <property type="match status" value="1"/>
</dbReference>
<evidence type="ECO:0000259" key="8">
    <source>
        <dbReference type="Pfam" id="PF04239"/>
    </source>
</evidence>
<comment type="subcellular location">
    <subcellularLocation>
        <location evidence="1">Cell membrane</location>
        <topology evidence="1">Multi-pass membrane protein</topology>
    </subcellularLocation>
</comment>
<keyword evidence="5 7" id="KW-1133">Transmembrane helix</keyword>
<dbReference type="PANTHER" id="PTHR34582">
    <property type="entry name" value="UPF0702 TRANSMEMBRANE PROTEIN YCAP"/>
    <property type="match status" value="1"/>
</dbReference>
<feature type="domain" description="YetF-like N-terminal transmembrane" evidence="9">
    <location>
        <begin position="4"/>
        <end position="78"/>
    </location>
</feature>
<feature type="transmembrane region" description="Helical" evidence="7">
    <location>
        <begin position="32"/>
        <end position="53"/>
    </location>
</feature>
<comment type="similarity">
    <text evidence="2">Belongs to the UPF0702 family.</text>
</comment>
<name>A0ABN0Z4S6_9BACI</name>
<dbReference type="InterPro" id="IPR007353">
    <property type="entry name" value="DUF421"/>
</dbReference>
<gene>
    <name evidence="10" type="ORF">GCM10008983_06720</name>
</gene>
<keyword evidence="3" id="KW-1003">Cell membrane</keyword>
<sequence>MNEYFFMFIDTVFGFIALFFLVKFLGKSQLNALTPFDFISAIILGEFVGNALFEKKAGITEMTFVIVLWGLLLYIIEKISQRYKGSRGFLEGKPSMAIYKGQLMYDELKKNRLDIDQLQHLLREKDVFSLEEVEYAVLETDGKVSVLKKSDYQTPTKSDLNVPPAPVKIAKTLISDGEIVWDNLKEAKLTEEWLVQTLHLQNISAVDDVSYAEWQPDQQHLFAMTYNIRDNDK</sequence>
<proteinExistence type="inferred from homology"/>
<keyword evidence="11" id="KW-1185">Reference proteome</keyword>
<evidence type="ECO:0000313" key="10">
    <source>
        <dbReference type="EMBL" id="GAA0432769.1"/>
    </source>
</evidence>
<organism evidence="10 11">
    <name type="scientific">Lentibacillus halophilus</name>
    <dbReference type="NCBI Taxonomy" id="295065"/>
    <lineage>
        <taxon>Bacteria</taxon>
        <taxon>Bacillati</taxon>
        <taxon>Bacillota</taxon>
        <taxon>Bacilli</taxon>
        <taxon>Bacillales</taxon>
        <taxon>Bacillaceae</taxon>
        <taxon>Lentibacillus</taxon>
    </lineage>
</organism>
<evidence type="ECO:0000256" key="4">
    <source>
        <dbReference type="ARBA" id="ARBA00022692"/>
    </source>
</evidence>
<keyword evidence="4 7" id="KW-0812">Transmembrane</keyword>
<keyword evidence="6 7" id="KW-0472">Membrane</keyword>
<evidence type="ECO:0000256" key="2">
    <source>
        <dbReference type="ARBA" id="ARBA00006448"/>
    </source>
</evidence>
<accession>A0ABN0Z4S6</accession>
<evidence type="ECO:0000256" key="7">
    <source>
        <dbReference type="SAM" id="Phobius"/>
    </source>
</evidence>
<dbReference type="InterPro" id="IPR048454">
    <property type="entry name" value="YetF_N"/>
</dbReference>
<dbReference type="InterPro" id="IPR023090">
    <property type="entry name" value="UPF0702_alpha/beta_dom_sf"/>
</dbReference>
<evidence type="ECO:0000256" key="5">
    <source>
        <dbReference type="ARBA" id="ARBA00022989"/>
    </source>
</evidence>
<dbReference type="Gene3D" id="3.30.240.20">
    <property type="entry name" value="bsu07140 like domains"/>
    <property type="match status" value="2"/>
</dbReference>
<reference evidence="10 11" key="1">
    <citation type="journal article" date="2019" name="Int. J. Syst. Evol. Microbiol.">
        <title>The Global Catalogue of Microorganisms (GCM) 10K type strain sequencing project: providing services to taxonomists for standard genome sequencing and annotation.</title>
        <authorList>
            <consortium name="The Broad Institute Genomics Platform"/>
            <consortium name="The Broad Institute Genome Sequencing Center for Infectious Disease"/>
            <person name="Wu L."/>
            <person name="Ma J."/>
        </authorList>
    </citation>
    <scope>NUCLEOTIDE SEQUENCE [LARGE SCALE GENOMIC DNA]</scope>
    <source>
        <strain evidence="10 11">JCM 12149</strain>
    </source>
</reference>
<comment type="caution">
    <text evidence="10">The sequence shown here is derived from an EMBL/GenBank/DDBJ whole genome shotgun (WGS) entry which is preliminary data.</text>
</comment>
<dbReference type="RefSeq" id="WP_343751171.1">
    <property type="nucleotide sequence ID" value="NZ_BAAADM010000015.1"/>
</dbReference>
<evidence type="ECO:0000256" key="1">
    <source>
        <dbReference type="ARBA" id="ARBA00004651"/>
    </source>
</evidence>
<evidence type="ECO:0000256" key="6">
    <source>
        <dbReference type="ARBA" id="ARBA00023136"/>
    </source>
</evidence>
<protein>
    <submittedName>
        <fullName evidence="10">DUF421 domain-containing protein</fullName>
    </submittedName>
</protein>
<dbReference type="Proteomes" id="UP001501459">
    <property type="component" value="Unassembled WGS sequence"/>
</dbReference>
<dbReference type="Pfam" id="PF20730">
    <property type="entry name" value="YetF_N"/>
    <property type="match status" value="1"/>
</dbReference>
<feature type="transmembrane region" description="Helical" evidence="7">
    <location>
        <begin position="6"/>
        <end position="25"/>
    </location>
</feature>
<dbReference type="EMBL" id="BAAADM010000015">
    <property type="protein sequence ID" value="GAA0432769.1"/>
    <property type="molecule type" value="Genomic_DNA"/>
</dbReference>
<feature type="transmembrane region" description="Helical" evidence="7">
    <location>
        <begin position="59"/>
        <end position="76"/>
    </location>
</feature>
<evidence type="ECO:0000256" key="3">
    <source>
        <dbReference type="ARBA" id="ARBA00022475"/>
    </source>
</evidence>
<evidence type="ECO:0000313" key="11">
    <source>
        <dbReference type="Proteomes" id="UP001501459"/>
    </source>
</evidence>
<evidence type="ECO:0000259" key="9">
    <source>
        <dbReference type="Pfam" id="PF20730"/>
    </source>
</evidence>
<feature type="domain" description="YetF C-terminal" evidence="8">
    <location>
        <begin position="84"/>
        <end position="215"/>
    </location>
</feature>